<evidence type="ECO:0000256" key="4">
    <source>
        <dbReference type="SAM" id="Phobius"/>
    </source>
</evidence>
<keyword evidence="4" id="KW-1133">Transmembrane helix</keyword>
<accession>A0A7C4EUU3</accession>
<dbReference type="GO" id="GO:0030313">
    <property type="term" value="C:cell envelope"/>
    <property type="evidence" value="ECO:0007669"/>
    <property type="project" value="UniProtKB-SubCell"/>
</dbReference>
<dbReference type="GO" id="GO:0030246">
    <property type="term" value="F:carbohydrate binding"/>
    <property type="evidence" value="ECO:0007669"/>
    <property type="project" value="UniProtKB-ARBA"/>
</dbReference>
<comment type="similarity">
    <text evidence="2">Belongs to the bacterial solute-binding protein 2 family.</text>
</comment>
<comment type="subcellular location">
    <subcellularLocation>
        <location evidence="1">Cell envelope</location>
    </subcellularLocation>
</comment>
<dbReference type="InterPro" id="IPR028082">
    <property type="entry name" value="Peripla_BP_I"/>
</dbReference>
<dbReference type="PANTHER" id="PTHR46847">
    <property type="entry name" value="D-ALLOSE-BINDING PERIPLASMIC PROTEIN-RELATED"/>
    <property type="match status" value="1"/>
</dbReference>
<feature type="transmembrane region" description="Helical" evidence="4">
    <location>
        <begin position="12"/>
        <end position="29"/>
    </location>
</feature>
<dbReference type="Pfam" id="PF13407">
    <property type="entry name" value="Peripla_BP_4"/>
    <property type="match status" value="1"/>
</dbReference>
<keyword evidence="4" id="KW-0472">Membrane</keyword>
<proteinExistence type="inferred from homology"/>
<name>A0A7C4EUU3_9BACT</name>
<dbReference type="InterPro" id="IPR025997">
    <property type="entry name" value="SBP_2_dom"/>
</dbReference>
<evidence type="ECO:0000256" key="3">
    <source>
        <dbReference type="ARBA" id="ARBA00022729"/>
    </source>
</evidence>
<keyword evidence="3" id="KW-0732">Signal</keyword>
<gene>
    <name evidence="6" type="ORF">ENV54_06415</name>
</gene>
<reference evidence="6" key="1">
    <citation type="journal article" date="2020" name="mSystems">
        <title>Genome- and Community-Level Interaction Insights into Carbon Utilization and Element Cycling Functions of Hydrothermarchaeota in Hydrothermal Sediment.</title>
        <authorList>
            <person name="Zhou Z."/>
            <person name="Liu Y."/>
            <person name="Xu W."/>
            <person name="Pan J."/>
            <person name="Luo Z.H."/>
            <person name="Li M."/>
        </authorList>
    </citation>
    <scope>NUCLEOTIDE SEQUENCE [LARGE SCALE GENOMIC DNA]</scope>
    <source>
        <strain evidence="6">SpSt-769</strain>
    </source>
</reference>
<dbReference type="PANTHER" id="PTHR46847:SF1">
    <property type="entry name" value="D-ALLOSE-BINDING PERIPLASMIC PROTEIN-RELATED"/>
    <property type="match status" value="1"/>
</dbReference>
<sequence length="344" mass="36315">MQGGVVNKNVLILAFVLIAAAAVGIGLFLKTTRSPGIQPGSANSRDVGREPHRSGPIAVIPKGTTHSFWNAVLAGAQKAAKENDVDIFWAGPDREGDREKQIQIVEDFIVKKVAGIVLAPTDSRALVPVVERAAEAKIPVAIIDSDIETQARLSFVATDNYAGGALAAKHMAHLLGGKGKVAVIKYMPGSASTAARENGFMETLKAMYPGIDMVEDRYGMDTVETALSAAEDLLTRHKELDGIFACNESTSLGALRALESQGRAGSVKMIGFDAADALIRSLESGRIAALVVQNPFAMGYKGVGCVAAAIKGEPVEKRIDTGVQLVTKDRLNSPEIRALIGRSD</sequence>
<keyword evidence="4" id="KW-0812">Transmembrane</keyword>
<dbReference type="Gene3D" id="3.40.50.2300">
    <property type="match status" value="2"/>
</dbReference>
<dbReference type="EMBL" id="DTGT01000196">
    <property type="protein sequence ID" value="HGH60914.1"/>
    <property type="molecule type" value="Genomic_DNA"/>
</dbReference>
<evidence type="ECO:0000259" key="5">
    <source>
        <dbReference type="Pfam" id="PF13407"/>
    </source>
</evidence>
<evidence type="ECO:0000256" key="1">
    <source>
        <dbReference type="ARBA" id="ARBA00004196"/>
    </source>
</evidence>
<dbReference type="CDD" id="cd20004">
    <property type="entry name" value="PBP1_ABC_sugar_binding-like"/>
    <property type="match status" value="1"/>
</dbReference>
<evidence type="ECO:0000313" key="6">
    <source>
        <dbReference type="EMBL" id="HGH60914.1"/>
    </source>
</evidence>
<evidence type="ECO:0000256" key="2">
    <source>
        <dbReference type="ARBA" id="ARBA00007639"/>
    </source>
</evidence>
<organism evidence="6">
    <name type="scientific">Desulfomonile tiedjei</name>
    <dbReference type="NCBI Taxonomy" id="2358"/>
    <lineage>
        <taxon>Bacteria</taxon>
        <taxon>Pseudomonadati</taxon>
        <taxon>Thermodesulfobacteriota</taxon>
        <taxon>Desulfomonilia</taxon>
        <taxon>Desulfomonilales</taxon>
        <taxon>Desulfomonilaceae</taxon>
        <taxon>Desulfomonile</taxon>
    </lineage>
</organism>
<comment type="caution">
    <text evidence="6">The sequence shown here is derived from an EMBL/GenBank/DDBJ whole genome shotgun (WGS) entry which is preliminary data.</text>
</comment>
<protein>
    <submittedName>
        <fullName evidence="6">Sugar ABC transporter substrate-binding protein</fullName>
    </submittedName>
</protein>
<dbReference type="AlphaFoldDB" id="A0A7C4EUU3"/>
<dbReference type="SUPFAM" id="SSF53822">
    <property type="entry name" value="Periplasmic binding protein-like I"/>
    <property type="match status" value="1"/>
</dbReference>
<feature type="domain" description="Periplasmic binding protein" evidence="5">
    <location>
        <begin position="57"/>
        <end position="313"/>
    </location>
</feature>